<feature type="compositionally biased region" description="Basic and acidic residues" evidence="5">
    <location>
        <begin position="222"/>
        <end position="232"/>
    </location>
</feature>
<name>A0A8J6C8L0_DIALT</name>
<dbReference type="GO" id="GO:0005739">
    <property type="term" value="C:mitochondrion"/>
    <property type="evidence" value="ECO:0007669"/>
    <property type="project" value="UniProtKB-SubCell"/>
</dbReference>
<keyword evidence="3" id="KW-0496">Mitochondrion</keyword>
<comment type="similarity">
    <text evidence="2">Belongs to the OXR1 family.</text>
</comment>
<feature type="region of interest" description="Disordered" evidence="5">
    <location>
        <begin position="213"/>
        <end position="234"/>
    </location>
</feature>
<evidence type="ECO:0000313" key="7">
    <source>
        <dbReference type="EMBL" id="KAG8458573.1"/>
    </source>
</evidence>
<evidence type="ECO:0000256" key="5">
    <source>
        <dbReference type="SAM" id="MobiDB-lite"/>
    </source>
</evidence>
<dbReference type="OrthoDB" id="26679at2759"/>
<dbReference type="EMBL" id="JAGTXO010000050">
    <property type="protein sequence ID" value="KAG8458573.1"/>
    <property type="molecule type" value="Genomic_DNA"/>
</dbReference>
<organism evidence="7 8">
    <name type="scientific">Diacronema lutheri</name>
    <name type="common">Unicellular marine alga</name>
    <name type="synonym">Monochrysis lutheri</name>
    <dbReference type="NCBI Taxonomy" id="2081491"/>
    <lineage>
        <taxon>Eukaryota</taxon>
        <taxon>Haptista</taxon>
        <taxon>Haptophyta</taxon>
        <taxon>Pavlovophyceae</taxon>
        <taxon>Pavlovales</taxon>
        <taxon>Pavlovaceae</taxon>
        <taxon>Diacronema</taxon>
    </lineage>
</organism>
<feature type="compositionally biased region" description="Low complexity" evidence="5">
    <location>
        <begin position="126"/>
        <end position="139"/>
    </location>
</feature>
<comment type="subcellular location">
    <subcellularLocation>
        <location evidence="1">Mitochondrion</location>
    </subcellularLocation>
</comment>
<sequence length="414" mass="44560">MPARGEPYAEPYAEIRKVSARERLERLPLEWALEDEHRAMAAQINRSAGATLRASEEARAVELGRRQSEAAAWRSGEPVGAACVLALALLAWCVCRRRRRIRMVPSAAELDVADKRRHAAEEEGTTADASGAAPAPRRGAPVIPRSVNVLLRRAFRQLRALVLLVASPCPRLALALRSWLGTDPKRRDSSFTAPPPACLVVGSSAADDAAIRSTTRSVAPSEHGHGAPRHADASAIEAPDASPSLFGSTSDPPTVLSRAQLAQLARALPARLAIRDWSLAFSTDQHGCSLNTFFARAGRCGASMLLVLDCGGHIFGAFVSQPWHRSTGFFGTGESFLVKVHPHFAVYRWTRRNSLFALAGSDHIAMGGGGAGFGLWLDGSFENGSSSCCDTFGNEPLASTSEFRCVRVELWTFQ</sequence>
<dbReference type="PANTHER" id="PTHR23354:SF62">
    <property type="entry name" value="MUSTARD, ISOFORM V"/>
    <property type="match status" value="1"/>
</dbReference>
<dbReference type="PROSITE" id="PS51886">
    <property type="entry name" value="TLDC"/>
    <property type="match status" value="1"/>
</dbReference>
<proteinExistence type="inferred from homology"/>
<evidence type="ECO:0000313" key="8">
    <source>
        <dbReference type="Proteomes" id="UP000751190"/>
    </source>
</evidence>
<protein>
    <recommendedName>
        <fullName evidence="4">Oxidation resistance protein 1</fullName>
    </recommendedName>
</protein>
<keyword evidence="8" id="KW-1185">Reference proteome</keyword>
<accession>A0A8J6C8L0</accession>
<gene>
    <name evidence="7" type="ORF">KFE25_003108</name>
</gene>
<dbReference type="AlphaFoldDB" id="A0A8J6C8L0"/>
<evidence type="ECO:0000256" key="4">
    <source>
        <dbReference type="ARBA" id="ARBA00040604"/>
    </source>
</evidence>
<dbReference type="InterPro" id="IPR006571">
    <property type="entry name" value="TLDc_dom"/>
</dbReference>
<feature type="domain" description="TLDc" evidence="6">
    <location>
        <begin position="254"/>
        <end position="414"/>
    </location>
</feature>
<dbReference type="Proteomes" id="UP000751190">
    <property type="component" value="Unassembled WGS sequence"/>
</dbReference>
<comment type="caution">
    <text evidence="7">The sequence shown here is derived from an EMBL/GenBank/DDBJ whole genome shotgun (WGS) entry which is preliminary data.</text>
</comment>
<reference evidence="7" key="1">
    <citation type="submission" date="2021-05" db="EMBL/GenBank/DDBJ databases">
        <title>The genome of the haptophyte Pavlova lutheri (Diacronema luteri, Pavlovales) - a model for lipid biosynthesis in eukaryotic algae.</title>
        <authorList>
            <person name="Hulatt C.J."/>
            <person name="Posewitz M.C."/>
        </authorList>
    </citation>
    <scope>NUCLEOTIDE SEQUENCE</scope>
    <source>
        <strain evidence="7">NIVA-4/92</strain>
    </source>
</reference>
<evidence type="ECO:0000256" key="1">
    <source>
        <dbReference type="ARBA" id="ARBA00004173"/>
    </source>
</evidence>
<dbReference type="Pfam" id="PF07534">
    <property type="entry name" value="TLD"/>
    <property type="match status" value="1"/>
</dbReference>
<dbReference type="SMART" id="SM00584">
    <property type="entry name" value="TLDc"/>
    <property type="match status" value="1"/>
</dbReference>
<evidence type="ECO:0000256" key="3">
    <source>
        <dbReference type="ARBA" id="ARBA00023128"/>
    </source>
</evidence>
<feature type="region of interest" description="Disordered" evidence="5">
    <location>
        <begin position="114"/>
        <end position="139"/>
    </location>
</feature>
<dbReference type="PANTHER" id="PTHR23354">
    <property type="entry name" value="NUCLEOLAR PROTEIN 7/ESTROGEN RECEPTOR COACTIVATOR-RELATED"/>
    <property type="match status" value="1"/>
</dbReference>
<evidence type="ECO:0000256" key="2">
    <source>
        <dbReference type="ARBA" id="ARBA00009540"/>
    </source>
</evidence>
<evidence type="ECO:0000259" key="6">
    <source>
        <dbReference type="PROSITE" id="PS51886"/>
    </source>
</evidence>